<evidence type="ECO:0000313" key="8">
    <source>
        <dbReference type="EMBL" id="TPX74405.1"/>
    </source>
</evidence>
<evidence type="ECO:0000256" key="2">
    <source>
        <dbReference type="ARBA" id="ARBA00022630"/>
    </source>
</evidence>
<dbReference type="Gene3D" id="3.50.50.60">
    <property type="entry name" value="FAD/NAD(P)-binding domain"/>
    <property type="match status" value="3"/>
</dbReference>
<dbReference type="InterPro" id="IPR002938">
    <property type="entry name" value="FAD-bd"/>
</dbReference>
<evidence type="ECO:0000256" key="3">
    <source>
        <dbReference type="ARBA" id="ARBA00022827"/>
    </source>
</evidence>
<keyword evidence="5" id="KW-0503">Monooxygenase</keyword>
<evidence type="ECO:0000259" key="7">
    <source>
        <dbReference type="Pfam" id="PF01494"/>
    </source>
</evidence>
<evidence type="ECO:0000313" key="9">
    <source>
        <dbReference type="Proteomes" id="UP000320333"/>
    </source>
</evidence>
<protein>
    <recommendedName>
        <fullName evidence="7">FAD-binding domain-containing protein</fullName>
    </recommendedName>
</protein>
<dbReference type="OrthoDB" id="16820at2759"/>
<dbReference type="Pfam" id="PF01494">
    <property type="entry name" value="FAD_binding_3"/>
    <property type="match status" value="1"/>
</dbReference>
<dbReference type="PRINTS" id="PR00420">
    <property type="entry name" value="RNGMNOXGNASE"/>
</dbReference>
<evidence type="ECO:0000256" key="6">
    <source>
        <dbReference type="SAM" id="MobiDB-lite"/>
    </source>
</evidence>
<keyword evidence="3" id="KW-0274">FAD</keyword>
<dbReference type="InterPro" id="IPR036188">
    <property type="entry name" value="FAD/NAD-bd_sf"/>
</dbReference>
<feature type="compositionally biased region" description="Low complexity" evidence="6">
    <location>
        <begin position="268"/>
        <end position="283"/>
    </location>
</feature>
<organism evidence="8 9">
    <name type="scientific">Chytriomyces confervae</name>
    <dbReference type="NCBI Taxonomy" id="246404"/>
    <lineage>
        <taxon>Eukaryota</taxon>
        <taxon>Fungi</taxon>
        <taxon>Fungi incertae sedis</taxon>
        <taxon>Chytridiomycota</taxon>
        <taxon>Chytridiomycota incertae sedis</taxon>
        <taxon>Chytridiomycetes</taxon>
        <taxon>Chytridiales</taxon>
        <taxon>Chytriomycetaceae</taxon>
        <taxon>Chytriomyces</taxon>
    </lineage>
</organism>
<evidence type="ECO:0000256" key="1">
    <source>
        <dbReference type="ARBA" id="ARBA00007992"/>
    </source>
</evidence>
<dbReference type="SUPFAM" id="SSF51905">
    <property type="entry name" value="FAD/NAD(P)-binding domain"/>
    <property type="match status" value="1"/>
</dbReference>
<dbReference type="AlphaFoldDB" id="A0A507FF90"/>
<feature type="region of interest" description="Disordered" evidence="6">
    <location>
        <begin position="266"/>
        <end position="286"/>
    </location>
</feature>
<dbReference type="GO" id="GO:0071949">
    <property type="term" value="F:FAD binding"/>
    <property type="evidence" value="ECO:0007669"/>
    <property type="project" value="InterPro"/>
</dbReference>
<feature type="domain" description="FAD-binding" evidence="7">
    <location>
        <begin position="615"/>
        <end position="658"/>
    </location>
</feature>
<dbReference type="Proteomes" id="UP000320333">
    <property type="component" value="Unassembled WGS sequence"/>
</dbReference>
<reference evidence="8 9" key="1">
    <citation type="journal article" date="2019" name="Sci. Rep.">
        <title>Comparative genomics of chytrid fungi reveal insights into the obligate biotrophic and pathogenic lifestyle of Synchytrium endobioticum.</title>
        <authorList>
            <person name="van de Vossenberg B.T.L.H."/>
            <person name="Warris S."/>
            <person name="Nguyen H.D.T."/>
            <person name="van Gent-Pelzer M.P.E."/>
            <person name="Joly D.L."/>
            <person name="van de Geest H.C."/>
            <person name="Bonants P.J.M."/>
            <person name="Smith D.S."/>
            <person name="Levesque C.A."/>
            <person name="van der Lee T.A.J."/>
        </authorList>
    </citation>
    <scope>NUCLEOTIDE SEQUENCE [LARGE SCALE GENOMIC DNA]</scope>
    <source>
        <strain evidence="8 9">CBS 675.73</strain>
    </source>
</reference>
<comment type="similarity">
    <text evidence="1">Belongs to the paxM FAD-dependent monooxygenase family.</text>
</comment>
<evidence type="ECO:0000256" key="4">
    <source>
        <dbReference type="ARBA" id="ARBA00023002"/>
    </source>
</evidence>
<keyword evidence="9" id="KW-1185">Reference proteome</keyword>
<dbReference type="EMBL" id="QEAP01000127">
    <property type="protein sequence ID" value="TPX74405.1"/>
    <property type="molecule type" value="Genomic_DNA"/>
</dbReference>
<dbReference type="PANTHER" id="PTHR13789:SF309">
    <property type="entry name" value="PUTATIVE (AFU_ORTHOLOGUE AFUA_6G14510)-RELATED"/>
    <property type="match status" value="1"/>
</dbReference>
<keyword evidence="2" id="KW-0285">Flavoprotein</keyword>
<feature type="compositionally biased region" description="Acidic residues" evidence="6">
    <location>
        <begin position="454"/>
        <end position="467"/>
    </location>
</feature>
<keyword evidence="4" id="KW-0560">Oxidoreductase</keyword>
<accession>A0A507FF90</accession>
<gene>
    <name evidence="8" type="ORF">CcCBS67573_g04312</name>
</gene>
<comment type="caution">
    <text evidence="8">The sequence shown here is derived from an EMBL/GenBank/DDBJ whole genome shotgun (WGS) entry which is preliminary data.</text>
</comment>
<dbReference type="PANTHER" id="PTHR13789">
    <property type="entry name" value="MONOOXYGENASE"/>
    <property type="match status" value="1"/>
</dbReference>
<dbReference type="InterPro" id="IPR050493">
    <property type="entry name" value="FAD-dep_Monooxygenase_BioMet"/>
</dbReference>
<feature type="region of interest" description="Disordered" evidence="6">
    <location>
        <begin position="418"/>
        <end position="495"/>
    </location>
</feature>
<name>A0A507FF90_9FUNG</name>
<sequence>MSSRMNSSSSAAHGPKTKRVVIVGGGIAGLSLAVALKRLNSQARRTGVVFEVLVVDGAPSAAIAEDGDHLLLWRWAVEALVADLKIGKGLSRVGGPILACSALDPLDLETPLSVFPPPQSRLSPTTSGEPPSTLPPLVSVRKCDLVRMLMLALADDSEASSSATGDEYLPHPANNGGLIDAVPGDDVHADLAEGRWFDRQSFASLMGSSFAPQERIKLYYVHPGTGKVTVEFRSGRTEVCDLLVGADGANSTVRKLMYLNITKRVPNPSAGATSPSTQTPASSHPRPVEFSGAAVFSGITRLHVPPTDAPDTLEGSNTPIEDLLRSDVHAFVPDGRSVTVHGHKGVWFGCTNLGNHLLGWRLVVPQDEKGAIVTAYTAAKNRELMNAAIKSNPKSGLNIMSMAPNVLDQGIQKNLGKLSTDETSAEDKWNSSSSANVRKPGKLRMADTTPNTDDGAEEYLENDDENAAGEGTSSPLEADEEELPKRGRGNRGAGRSMDLSQLQNALKQNPLNVGVQPPRMMSMGELESSRASSRATFVPSSLFAAPDPLTGQEVRGLALKYAEPENFPHPIYAIIARTDPTLTTIQDTLDLADNPLDTFTFPNPFGQSAPLPPSVHPGRVMLIGDAAHPITMNANGSLGAGLAITDAVYLAKLLAKYLDPRWVDTRDDIDSLLTPDGTLSDGFDSFMHGAMTSGAGTGQGSMDDDDDDDQDPHVKHERTAFERLASEFDADRVGLAASVMKDARAQSGRFNNGVRMVMNNSYVQGLWKFGKGLVSKDDGGVADYVSVMKRGSVKKGLPALS</sequence>
<evidence type="ECO:0000256" key="5">
    <source>
        <dbReference type="ARBA" id="ARBA00023033"/>
    </source>
</evidence>
<feature type="region of interest" description="Disordered" evidence="6">
    <location>
        <begin position="694"/>
        <end position="713"/>
    </location>
</feature>
<proteinExistence type="inferred from homology"/>
<dbReference type="GO" id="GO:0004497">
    <property type="term" value="F:monooxygenase activity"/>
    <property type="evidence" value="ECO:0007669"/>
    <property type="project" value="UniProtKB-KW"/>
</dbReference>